<dbReference type="EMBL" id="JAUKPO010000019">
    <property type="protein sequence ID" value="MDO1449477.1"/>
    <property type="molecule type" value="Genomic_DNA"/>
</dbReference>
<name>A0ABT8RBI6_9BACT</name>
<dbReference type="Gene3D" id="2.60.120.560">
    <property type="entry name" value="Exo-inulinase, domain 1"/>
    <property type="match status" value="1"/>
</dbReference>
<keyword evidence="3" id="KW-1185">Reference proteome</keyword>
<dbReference type="Proteomes" id="UP001168528">
    <property type="component" value="Unassembled WGS sequence"/>
</dbReference>
<proteinExistence type="predicted"/>
<evidence type="ECO:0000313" key="3">
    <source>
        <dbReference type="Proteomes" id="UP001168528"/>
    </source>
</evidence>
<dbReference type="InterPro" id="IPR010496">
    <property type="entry name" value="AL/BT2_dom"/>
</dbReference>
<reference evidence="2" key="1">
    <citation type="submission" date="2023-07" db="EMBL/GenBank/DDBJ databases">
        <title>The genome sequence of Rhodocytophaga aerolata KACC 12507.</title>
        <authorList>
            <person name="Zhang X."/>
        </authorList>
    </citation>
    <scope>NUCLEOTIDE SEQUENCE</scope>
    <source>
        <strain evidence="2">KACC 12507</strain>
    </source>
</reference>
<feature type="domain" description="3-keto-alpha-glucoside-1,2-lyase/3-keto-2-hydroxy-glucal hydratase" evidence="1">
    <location>
        <begin position="36"/>
        <end position="218"/>
    </location>
</feature>
<dbReference type="RefSeq" id="WP_302040280.1">
    <property type="nucleotide sequence ID" value="NZ_JAUKPO010000019.1"/>
</dbReference>
<gene>
    <name evidence="2" type="ORF">Q0590_24590</name>
</gene>
<organism evidence="2 3">
    <name type="scientific">Rhodocytophaga aerolata</name>
    <dbReference type="NCBI Taxonomy" id="455078"/>
    <lineage>
        <taxon>Bacteria</taxon>
        <taxon>Pseudomonadati</taxon>
        <taxon>Bacteroidota</taxon>
        <taxon>Cytophagia</taxon>
        <taxon>Cytophagales</taxon>
        <taxon>Rhodocytophagaceae</taxon>
        <taxon>Rhodocytophaga</taxon>
    </lineage>
</organism>
<comment type="caution">
    <text evidence="2">The sequence shown here is derived from an EMBL/GenBank/DDBJ whole genome shotgun (WGS) entry which is preliminary data.</text>
</comment>
<dbReference type="Pfam" id="PF06439">
    <property type="entry name" value="3keto-disac_hyd"/>
    <property type="match status" value="1"/>
</dbReference>
<accession>A0ABT8RBI6</accession>
<protein>
    <submittedName>
        <fullName evidence="2">DUF1080 domain-containing protein</fullName>
    </submittedName>
</protein>
<evidence type="ECO:0000259" key="1">
    <source>
        <dbReference type="Pfam" id="PF06439"/>
    </source>
</evidence>
<evidence type="ECO:0000313" key="2">
    <source>
        <dbReference type="EMBL" id="MDO1449477.1"/>
    </source>
</evidence>
<sequence length="236" mass="26265">MYSISYAQGFLFEFGTQRKLDNITSGQPVQEFPIKWMNVNTNSSTWTKKDDGELICLGQPIGVIRSEKQYENFMLHIEWKHMEAGGNSGVFVWSDAKPDEKSRLPNGVEVQMLELDWVNLNKRDGTTPPIAYVHGELFGVGGVKTLPDNPRGDRSKSVENLCKGRGEWNTYDVVCVDGVIKLSVNGKFVNGISQSTQRKGYLCLESEGATIHFRNIRLIELPAGTASASHTAPELP</sequence>